<dbReference type="GO" id="GO:0006355">
    <property type="term" value="P:regulation of DNA-templated transcription"/>
    <property type="evidence" value="ECO:0007669"/>
    <property type="project" value="InterPro"/>
</dbReference>
<accession>A0A9D1SV00</accession>
<comment type="function">
    <text evidence="5">May play the central regulatory role in sporulation. It may be an element of the effector pathway responsible for the activation of sporulation genes in response to nutritional stress. Spo0A may act in concert with spo0H (a sigma factor) to control the expression of some genes that are critical to the sporulation process.</text>
</comment>
<evidence type="ECO:0000256" key="6">
    <source>
        <dbReference type="PROSITE-ProRule" id="PRU00169"/>
    </source>
</evidence>
<dbReference type="CDD" id="cd18159">
    <property type="entry name" value="REC_OmpR_NsrR-like"/>
    <property type="match status" value="1"/>
</dbReference>
<evidence type="ECO:0000256" key="7">
    <source>
        <dbReference type="PROSITE-ProRule" id="PRU01091"/>
    </source>
</evidence>
<dbReference type="Proteomes" id="UP000824130">
    <property type="component" value="Unassembled WGS sequence"/>
</dbReference>
<dbReference type="Pfam" id="PF00072">
    <property type="entry name" value="Response_reg"/>
    <property type="match status" value="1"/>
</dbReference>
<protein>
    <recommendedName>
        <fullName evidence="1">Stage 0 sporulation protein A homolog</fullName>
    </recommendedName>
</protein>
<comment type="caution">
    <text evidence="10">The sequence shown here is derived from an EMBL/GenBank/DDBJ whole genome shotgun (WGS) entry which is preliminary data.</text>
</comment>
<evidence type="ECO:0000256" key="1">
    <source>
        <dbReference type="ARBA" id="ARBA00018672"/>
    </source>
</evidence>
<reference evidence="10" key="1">
    <citation type="submission" date="2020-10" db="EMBL/GenBank/DDBJ databases">
        <authorList>
            <person name="Gilroy R."/>
        </authorList>
    </citation>
    <scope>NUCLEOTIDE SEQUENCE</scope>
    <source>
        <strain evidence="10">ChiSjej4B22-8349</strain>
    </source>
</reference>
<evidence type="ECO:0000256" key="3">
    <source>
        <dbReference type="ARBA" id="ARBA00023125"/>
    </source>
</evidence>
<evidence type="ECO:0000259" key="8">
    <source>
        <dbReference type="PROSITE" id="PS50110"/>
    </source>
</evidence>
<dbReference type="EMBL" id="DVOB01000124">
    <property type="protein sequence ID" value="HIU96189.1"/>
    <property type="molecule type" value="Genomic_DNA"/>
</dbReference>
<dbReference type="SUPFAM" id="SSF46894">
    <property type="entry name" value="C-terminal effector domain of the bipartite response regulators"/>
    <property type="match status" value="1"/>
</dbReference>
<evidence type="ECO:0000313" key="11">
    <source>
        <dbReference type="Proteomes" id="UP000824130"/>
    </source>
</evidence>
<dbReference type="SMART" id="SM00862">
    <property type="entry name" value="Trans_reg_C"/>
    <property type="match status" value="1"/>
</dbReference>
<proteinExistence type="predicted"/>
<dbReference type="CDD" id="cd00383">
    <property type="entry name" value="trans_reg_C"/>
    <property type="match status" value="1"/>
</dbReference>
<dbReference type="SMART" id="SM00448">
    <property type="entry name" value="REC"/>
    <property type="match status" value="1"/>
</dbReference>
<evidence type="ECO:0000259" key="9">
    <source>
        <dbReference type="PROSITE" id="PS51755"/>
    </source>
</evidence>
<name>A0A9D1SV00_9FIRM</name>
<reference evidence="10" key="2">
    <citation type="journal article" date="2021" name="PeerJ">
        <title>Extensive microbial diversity within the chicken gut microbiome revealed by metagenomics and culture.</title>
        <authorList>
            <person name="Gilroy R."/>
            <person name="Ravi A."/>
            <person name="Getino M."/>
            <person name="Pursley I."/>
            <person name="Horton D.L."/>
            <person name="Alikhan N.F."/>
            <person name="Baker D."/>
            <person name="Gharbi K."/>
            <person name="Hall N."/>
            <person name="Watson M."/>
            <person name="Adriaenssens E.M."/>
            <person name="Foster-Nyarko E."/>
            <person name="Jarju S."/>
            <person name="Secka A."/>
            <person name="Antonio M."/>
            <person name="Oren A."/>
            <person name="Chaudhuri R.R."/>
            <person name="La Ragione R."/>
            <person name="Hildebrand F."/>
            <person name="Pallen M.J."/>
        </authorList>
    </citation>
    <scope>NUCLEOTIDE SEQUENCE</scope>
    <source>
        <strain evidence="10">ChiSjej4B22-8349</strain>
    </source>
</reference>
<dbReference type="PROSITE" id="PS50110">
    <property type="entry name" value="RESPONSE_REGULATORY"/>
    <property type="match status" value="1"/>
</dbReference>
<dbReference type="PANTHER" id="PTHR48111:SF43">
    <property type="entry name" value="STAGE 0 SPORULATION PROTEIN A HOMOLOG"/>
    <property type="match status" value="1"/>
</dbReference>
<dbReference type="InterPro" id="IPR016032">
    <property type="entry name" value="Sig_transdc_resp-reg_C-effctor"/>
</dbReference>
<keyword evidence="4" id="KW-0804">Transcription</keyword>
<sequence length="225" mass="25492">MYRIFIVEDDDIISDSIADMLRSWGFEAVICQDFRSVMEEFLLCDPHLILMDISLPFFNGYHWCSEIRKVSKVPIMFISSAGDNMNIVMAINMGADDFVAKPFDIDMLLAKIQALLRRTYDFATPQQTGLFTCGDIMFNSGAGTVSCGDKTLELSRNENKILTILMENRGQVVARDVLMNKLWETDCFVDENTLSVNVARLRKALADIGIEDLIKTRKGMGYIIE</sequence>
<feature type="domain" description="OmpR/PhoB-type" evidence="9">
    <location>
        <begin position="128"/>
        <end position="225"/>
    </location>
</feature>
<keyword evidence="2" id="KW-0805">Transcription regulation</keyword>
<dbReference type="Gene3D" id="1.10.10.10">
    <property type="entry name" value="Winged helix-like DNA-binding domain superfamily/Winged helix DNA-binding domain"/>
    <property type="match status" value="1"/>
</dbReference>
<dbReference type="Pfam" id="PF00486">
    <property type="entry name" value="Trans_reg_C"/>
    <property type="match status" value="1"/>
</dbReference>
<dbReference type="GO" id="GO:0005829">
    <property type="term" value="C:cytosol"/>
    <property type="evidence" value="ECO:0007669"/>
    <property type="project" value="TreeGrafter"/>
</dbReference>
<dbReference type="Gene3D" id="3.40.50.2300">
    <property type="match status" value="1"/>
</dbReference>
<keyword evidence="6" id="KW-0597">Phosphoprotein</keyword>
<gene>
    <name evidence="10" type="ORF">IAD25_05685</name>
</gene>
<dbReference type="PROSITE" id="PS51755">
    <property type="entry name" value="OMPR_PHOB"/>
    <property type="match status" value="1"/>
</dbReference>
<dbReference type="InterPro" id="IPR036388">
    <property type="entry name" value="WH-like_DNA-bd_sf"/>
</dbReference>
<dbReference type="InterPro" id="IPR001789">
    <property type="entry name" value="Sig_transdc_resp-reg_receiver"/>
</dbReference>
<evidence type="ECO:0000256" key="5">
    <source>
        <dbReference type="ARBA" id="ARBA00024867"/>
    </source>
</evidence>
<dbReference type="PANTHER" id="PTHR48111">
    <property type="entry name" value="REGULATOR OF RPOS"/>
    <property type="match status" value="1"/>
</dbReference>
<feature type="DNA-binding region" description="OmpR/PhoB-type" evidence="7">
    <location>
        <begin position="128"/>
        <end position="225"/>
    </location>
</feature>
<dbReference type="GO" id="GO:0000976">
    <property type="term" value="F:transcription cis-regulatory region binding"/>
    <property type="evidence" value="ECO:0007669"/>
    <property type="project" value="TreeGrafter"/>
</dbReference>
<dbReference type="AlphaFoldDB" id="A0A9D1SV00"/>
<evidence type="ECO:0000256" key="4">
    <source>
        <dbReference type="ARBA" id="ARBA00023163"/>
    </source>
</evidence>
<dbReference type="InterPro" id="IPR011006">
    <property type="entry name" value="CheY-like_superfamily"/>
</dbReference>
<dbReference type="GO" id="GO:0000156">
    <property type="term" value="F:phosphorelay response regulator activity"/>
    <property type="evidence" value="ECO:0007669"/>
    <property type="project" value="TreeGrafter"/>
</dbReference>
<dbReference type="InterPro" id="IPR001867">
    <property type="entry name" value="OmpR/PhoB-type_DNA-bd"/>
</dbReference>
<dbReference type="GO" id="GO:0032993">
    <property type="term" value="C:protein-DNA complex"/>
    <property type="evidence" value="ECO:0007669"/>
    <property type="project" value="TreeGrafter"/>
</dbReference>
<feature type="modified residue" description="4-aspartylphosphate" evidence="6">
    <location>
        <position position="52"/>
    </location>
</feature>
<evidence type="ECO:0000313" key="10">
    <source>
        <dbReference type="EMBL" id="HIU96189.1"/>
    </source>
</evidence>
<keyword evidence="3 7" id="KW-0238">DNA-binding</keyword>
<dbReference type="SUPFAM" id="SSF52172">
    <property type="entry name" value="CheY-like"/>
    <property type="match status" value="1"/>
</dbReference>
<feature type="domain" description="Response regulatory" evidence="8">
    <location>
        <begin position="3"/>
        <end position="116"/>
    </location>
</feature>
<evidence type="ECO:0000256" key="2">
    <source>
        <dbReference type="ARBA" id="ARBA00023015"/>
    </source>
</evidence>
<organism evidence="10 11">
    <name type="scientific">Candidatus Allocopromorpha excrementipullorum</name>
    <dbReference type="NCBI Taxonomy" id="2840743"/>
    <lineage>
        <taxon>Bacteria</taxon>
        <taxon>Bacillati</taxon>
        <taxon>Bacillota</taxon>
        <taxon>Clostridia</taxon>
        <taxon>Eubacteriales</taxon>
        <taxon>Eubacteriaceae</taxon>
        <taxon>Eubacteriaceae incertae sedis</taxon>
        <taxon>Candidatus Allocopromorpha</taxon>
    </lineage>
</organism>
<dbReference type="InterPro" id="IPR039420">
    <property type="entry name" value="WalR-like"/>
</dbReference>